<name>S9QL91_CYSF2</name>
<protein>
    <submittedName>
        <fullName evidence="1">Uncharacterized protein</fullName>
    </submittedName>
</protein>
<gene>
    <name evidence="1" type="ORF">D187_007002</name>
</gene>
<dbReference type="AlphaFoldDB" id="S9QL91"/>
<dbReference type="EMBL" id="ANAH02000064">
    <property type="protein sequence ID" value="EPX57248.1"/>
    <property type="molecule type" value="Genomic_DNA"/>
</dbReference>
<evidence type="ECO:0000313" key="2">
    <source>
        <dbReference type="Proteomes" id="UP000011682"/>
    </source>
</evidence>
<organism evidence="1 2">
    <name type="scientific">Cystobacter fuscus (strain ATCC 25194 / DSM 2262 / NBRC 100088 / M29)</name>
    <dbReference type="NCBI Taxonomy" id="1242864"/>
    <lineage>
        <taxon>Bacteria</taxon>
        <taxon>Pseudomonadati</taxon>
        <taxon>Myxococcota</taxon>
        <taxon>Myxococcia</taxon>
        <taxon>Myxococcales</taxon>
        <taxon>Cystobacterineae</taxon>
        <taxon>Archangiaceae</taxon>
        <taxon>Cystobacter</taxon>
    </lineage>
</organism>
<sequence>MRAPTPQSSRHPAMGRDKAPVYAEVERLFGARPPSDRPGSLREAIVRWLNEEL</sequence>
<proteinExistence type="predicted"/>
<reference evidence="1" key="1">
    <citation type="submission" date="2013-05" db="EMBL/GenBank/DDBJ databases">
        <title>Genome assembly of Cystobacter fuscus DSM 2262.</title>
        <authorList>
            <person name="Sharma G."/>
            <person name="Khatri I."/>
            <person name="Kaur C."/>
            <person name="Mayilraj S."/>
            <person name="Subramanian S."/>
        </authorList>
    </citation>
    <scope>NUCLEOTIDE SEQUENCE [LARGE SCALE GENOMIC DNA]</scope>
    <source>
        <strain evidence="1">DSM 2262</strain>
    </source>
</reference>
<evidence type="ECO:0000313" key="1">
    <source>
        <dbReference type="EMBL" id="EPX57248.1"/>
    </source>
</evidence>
<dbReference type="RefSeq" id="WP_002631558.1">
    <property type="nucleotide sequence ID" value="NZ_ANAH02000064.1"/>
</dbReference>
<accession>S9QL91</accession>
<comment type="caution">
    <text evidence="1">The sequence shown here is derived from an EMBL/GenBank/DDBJ whole genome shotgun (WGS) entry which is preliminary data.</text>
</comment>
<dbReference type="OrthoDB" id="5522292at2"/>
<dbReference type="Proteomes" id="UP000011682">
    <property type="component" value="Unassembled WGS sequence"/>
</dbReference>
<keyword evidence="2" id="KW-1185">Reference proteome</keyword>